<evidence type="ECO:0000256" key="4">
    <source>
        <dbReference type="PROSITE-ProRule" id="PRU10137"/>
    </source>
</evidence>
<dbReference type="PANTHER" id="PTHR30461">
    <property type="entry name" value="DNA-INVERTASE FROM LAMBDOID PROPHAGE"/>
    <property type="match status" value="1"/>
</dbReference>
<dbReference type="CDD" id="cd03768">
    <property type="entry name" value="SR_ResInv"/>
    <property type="match status" value="1"/>
</dbReference>
<dbReference type="InterPro" id="IPR050639">
    <property type="entry name" value="SSR_resolvase"/>
</dbReference>
<dbReference type="InterPro" id="IPR006118">
    <property type="entry name" value="Recombinase_CS"/>
</dbReference>
<keyword evidence="3" id="KW-0233">DNA recombination</keyword>
<proteinExistence type="predicted"/>
<dbReference type="SUPFAM" id="SSF53041">
    <property type="entry name" value="Resolvase-like"/>
    <property type="match status" value="1"/>
</dbReference>
<evidence type="ECO:0000259" key="5">
    <source>
        <dbReference type="PROSITE" id="PS51736"/>
    </source>
</evidence>
<comment type="caution">
    <text evidence="6">The sequence shown here is derived from an EMBL/GenBank/DDBJ whole genome shotgun (WGS) entry which is preliminary data.</text>
</comment>
<dbReference type="RefSeq" id="WP_137624377.1">
    <property type="nucleotide sequence ID" value="NZ_NXLY01000015.1"/>
</dbReference>
<dbReference type="SMART" id="SM00857">
    <property type="entry name" value="Resolvase"/>
    <property type="match status" value="1"/>
</dbReference>
<dbReference type="InterPro" id="IPR006119">
    <property type="entry name" value="Resolv_N"/>
</dbReference>
<gene>
    <name evidence="6" type="ORF">CQA75_07550</name>
</gene>
<accession>A0ABY2THY6</accession>
<dbReference type="PROSITE" id="PS51736">
    <property type="entry name" value="RECOMBINASES_3"/>
    <property type="match status" value="1"/>
</dbReference>
<dbReference type="InterPro" id="IPR036162">
    <property type="entry name" value="Resolvase-like_N_sf"/>
</dbReference>
<dbReference type="PANTHER" id="PTHR30461:SF2">
    <property type="entry name" value="SERINE RECOMBINASE PINE-RELATED"/>
    <property type="match status" value="1"/>
</dbReference>
<name>A0ABY2THY6_9BACT</name>
<dbReference type="PROSITE" id="PS00397">
    <property type="entry name" value="RECOMBINASES_1"/>
    <property type="match status" value="1"/>
</dbReference>
<keyword evidence="2" id="KW-0238">DNA-binding</keyword>
<dbReference type="Pfam" id="PF00239">
    <property type="entry name" value="Resolvase"/>
    <property type="match status" value="1"/>
</dbReference>
<evidence type="ECO:0000256" key="3">
    <source>
        <dbReference type="ARBA" id="ARBA00023172"/>
    </source>
</evidence>
<feature type="domain" description="Resolvase/invertase-type recombinase catalytic" evidence="5">
    <location>
        <begin position="1"/>
        <end position="143"/>
    </location>
</feature>
<evidence type="ECO:0000256" key="2">
    <source>
        <dbReference type="ARBA" id="ARBA00023125"/>
    </source>
</evidence>
<feature type="active site" description="O-(5'-phospho-DNA)-serine intermediate" evidence="4">
    <location>
        <position position="9"/>
    </location>
</feature>
<evidence type="ECO:0000313" key="6">
    <source>
        <dbReference type="EMBL" id="TKX33463.1"/>
    </source>
</evidence>
<evidence type="ECO:0000313" key="7">
    <source>
        <dbReference type="Proteomes" id="UP000309584"/>
    </source>
</evidence>
<sequence length="253" mass="29447">MVLAYARVSTDKQDNISQEKLIKDYCEAQNIKLDDYISVEVSSRKSLEKRRINDLYNLLKDGDTLITAELSRLGRDMFETIGLINNLINKGVKVLFIRQPELSFISKSATKLLLSFYAYIAEYEREMISERTKTGLKAAREKGKILGRPVGSYSSMYDENIEIIKDLISKELALKSIWKYLGKKGNYVSFYNFCKSRKLVNSKNENEFEIYIKQIKQYKENGMPLNVIFRTLKNKLNCDKQTFYKLCKEKGIQ</sequence>
<protein>
    <submittedName>
        <fullName evidence="6">Resolvase</fullName>
    </submittedName>
</protein>
<dbReference type="Proteomes" id="UP000309584">
    <property type="component" value="Unassembled WGS sequence"/>
</dbReference>
<keyword evidence="7" id="KW-1185">Reference proteome</keyword>
<dbReference type="EMBL" id="NXLY01000015">
    <property type="protein sequence ID" value="TKX33463.1"/>
    <property type="molecule type" value="Genomic_DNA"/>
</dbReference>
<keyword evidence="1" id="KW-0229">DNA integration</keyword>
<evidence type="ECO:0000256" key="1">
    <source>
        <dbReference type="ARBA" id="ARBA00022908"/>
    </source>
</evidence>
<dbReference type="Gene3D" id="3.40.50.1390">
    <property type="entry name" value="Resolvase, N-terminal catalytic domain"/>
    <property type="match status" value="1"/>
</dbReference>
<organism evidence="6 7">
    <name type="scientific">Campylobacter taeniopygiae</name>
    <dbReference type="NCBI Taxonomy" id="2510188"/>
    <lineage>
        <taxon>Bacteria</taxon>
        <taxon>Pseudomonadati</taxon>
        <taxon>Campylobacterota</taxon>
        <taxon>Epsilonproteobacteria</taxon>
        <taxon>Campylobacterales</taxon>
        <taxon>Campylobacteraceae</taxon>
        <taxon>Campylobacter</taxon>
    </lineage>
</organism>
<reference evidence="6 7" key="1">
    <citation type="submission" date="2018-05" db="EMBL/GenBank/DDBJ databases">
        <title>Novel Campyloabacter and Helicobacter Species and Strains.</title>
        <authorList>
            <person name="Mannion A.J."/>
            <person name="Shen Z."/>
            <person name="Fox J.G."/>
        </authorList>
    </citation>
    <scope>NUCLEOTIDE SEQUENCE [LARGE SCALE GENOMIC DNA]</scope>
    <source>
        <strain evidence="7">MIT10-5678</strain>
    </source>
</reference>